<dbReference type="Gene3D" id="2.10.25.140">
    <property type="match status" value="1"/>
</dbReference>
<proteinExistence type="predicted"/>
<keyword evidence="9" id="KW-1185">Reference proteome</keyword>
<keyword evidence="2 6" id="KW-0245">EGF-like domain</keyword>
<evidence type="ECO:0000313" key="9">
    <source>
        <dbReference type="Proteomes" id="UP001634394"/>
    </source>
</evidence>
<dbReference type="Proteomes" id="UP001634394">
    <property type="component" value="Unassembled WGS sequence"/>
</dbReference>
<sequence length="244" mass="27073">MFWQGGVKVRINVSDVDSDDSQLVDYFEYDYRIENVGFNQTVATERKMEISGNRPIEQTRLSFGISVFCDQHYYGHDCSIKCVGQNGCDGHYSCDDKGKKVCRPGWSGPECTEQINEGEADCRVYIDRPELGASSWTGTYNCSTQQAVVPIALNLTTTDGNIAINGYITFGSTHTLITGTFAHVAKLLVVQTPSDLKYREMGLVYTSAELNLFLTTPRTFDGFIAFSGDTRIVCGAHFSRQDGD</sequence>
<evidence type="ECO:0000256" key="4">
    <source>
        <dbReference type="ARBA" id="ARBA00023157"/>
    </source>
</evidence>
<comment type="caution">
    <text evidence="8">The sequence shown here is derived from an EMBL/GenBank/DDBJ whole genome shotgun (WGS) entry which is preliminary data.</text>
</comment>
<comment type="subcellular location">
    <subcellularLocation>
        <location evidence="6">Membrane</location>
        <topology evidence="6">Single-pass type I membrane protein</topology>
    </subcellularLocation>
</comment>
<reference evidence="8 9" key="1">
    <citation type="submission" date="2024-11" db="EMBL/GenBank/DDBJ databases">
        <title>Chromosome-level genome assembly of the freshwater bivalve Anodonta woodiana.</title>
        <authorList>
            <person name="Chen X."/>
        </authorList>
    </citation>
    <scope>NUCLEOTIDE SEQUENCE [LARGE SCALE GENOMIC DNA]</scope>
    <source>
        <strain evidence="8">MN2024</strain>
        <tissue evidence="8">Gills</tissue>
    </source>
</reference>
<accession>A0ABD3W7H3</accession>
<evidence type="ECO:0000256" key="6">
    <source>
        <dbReference type="RuleBase" id="RU280815"/>
    </source>
</evidence>
<dbReference type="PROSITE" id="PS51051">
    <property type="entry name" value="DSL"/>
    <property type="match status" value="1"/>
</dbReference>
<evidence type="ECO:0000256" key="3">
    <source>
        <dbReference type="ARBA" id="ARBA00022737"/>
    </source>
</evidence>
<dbReference type="Pfam" id="PF01414">
    <property type="entry name" value="DSL"/>
    <property type="match status" value="1"/>
</dbReference>
<dbReference type="EMBL" id="JBJQND010000008">
    <property type="protein sequence ID" value="KAL3869178.1"/>
    <property type="molecule type" value="Genomic_DNA"/>
</dbReference>
<keyword evidence="3 6" id="KW-0677">Repeat</keyword>
<feature type="disulfide bond" evidence="5">
    <location>
        <begin position="102"/>
        <end position="111"/>
    </location>
</feature>
<dbReference type="AlphaFoldDB" id="A0ABD3W7H3"/>
<keyword evidence="6" id="KW-0812">Transmembrane</keyword>
<evidence type="ECO:0000313" key="8">
    <source>
        <dbReference type="EMBL" id="KAL3869178.1"/>
    </source>
</evidence>
<keyword evidence="6" id="KW-0472">Membrane</keyword>
<evidence type="ECO:0000259" key="7">
    <source>
        <dbReference type="PROSITE" id="PS51051"/>
    </source>
</evidence>
<dbReference type="FunFam" id="2.10.25.140:FF:000001">
    <property type="entry name" value="Delta-like protein"/>
    <property type="match status" value="1"/>
</dbReference>
<feature type="disulfide bond" evidence="5">
    <location>
        <begin position="69"/>
        <end position="78"/>
    </location>
</feature>
<feature type="disulfide bond" evidence="5">
    <location>
        <begin position="82"/>
        <end position="94"/>
    </location>
</feature>
<evidence type="ECO:0000256" key="1">
    <source>
        <dbReference type="ARBA" id="ARBA00022473"/>
    </source>
</evidence>
<dbReference type="InterPro" id="IPR001774">
    <property type="entry name" value="DSL"/>
</dbReference>
<keyword evidence="6" id="KW-1133">Transmembrane helix</keyword>
<evidence type="ECO:0000256" key="2">
    <source>
        <dbReference type="ARBA" id="ARBA00022536"/>
    </source>
</evidence>
<name>A0ABD3W7H3_SINWO</name>
<dbReference type="SMART" id="SM00051">
    <property type="entry name" value="DSL"/>
    <property type="match status" value="1"/>
</dbReference>
<keyword evidence="6" id="KW-0732">Signal</keyword>
<dbReference type="GO" id="GO:0016020">
    <property type="term" value="C:membrane"/>
    <property type="evidence" value="ECO:0007669"/>
    <property type="project" value="UniProtKB-SubCell"/>
</dbReference>
<gene>
    <name evidence="8" type="ORF">ACJMK2_041889</name>
</gene>
<comment type="function">
    <text evidence="6">Putative Notch ligand involved in the mediation of Notch signaling.</text>
</comment>
<keyword evidence="1 6" id="KW-0217">Developmental protein</keyword>
<keyword evidence="4 5" id="KW-1015">Disulfide bond</keyword>
<organism evidence="8 9">
    <name type="scientific">Sinanodonta woodiana</name>
    <name type="common">Chinese pond mussel</name>
    <name type="synonym">Anodonta woodiana</name>
    <dbReference type="NCBI Taxonomy" id="1069815"/>
    <lineage>
        <taxon>Eukaryota</taxon>
        <taxon>Metazoa</taxon>
        <taxon>Spiralia</taxon>
        <taxon>Lophotrochozoa</taxon>
        <taxon>Mollusca</taxon>
        <taxon>Bivalvia</taxon>
        <taxon>Autobranchia</taxon>
        <taxon>Heteroconchia</taxon>
        <taxon>Palaeoheterodonta</taxon>
        <taxon>Unionida</taxon>
        <taxon>Unionoidea</taxon>
        <taxon>Unionidae</taxon>
        <taxon>Unioninae</taxon>
        <taxon>Sinanodonta</taxon>
    </lineage>
</organism>
<evidence type="ECO:0000256" key="5">
    <source>
        <dbReference type="PROSITE-ProRule" id="PRU00377"/>
    </source>
</evidence>
<feature type="domain" description="DSL" evidence="7">
    <location>
        <begin position="67"/>
        <end position="111"/>
    </location>
</feature>
<protein>
    <recommendedName>
        <fullName evidence="6">Delta-like protein</fullName>
    </recommendedName>
</protein>